<dbReference type="PROSITE" id="PS50111">
    <property type="entry name" value="CHEMOTAXIS_TRANSDUC_2"/>
    <property type="match status" value="1"/>
</dbReference>
<dbReference type="AlphaFoldDB" id="A0A1W1XJ73"/>
<sequence length="570" mass="62627">MKFKFVNLGVIKSIIATWIISLVAMIILGVVSYVNTSKMYAISNRTNVSTIPKLKNWGDVNADMGVLRNTLTKIIDRPFDEKNEKAMLSLNADITSIMKNTIPLSNSDKQELKVANDAKDAYEKYYSYIPDIMEQRKNGLVPDPNITNVQMGVYGTQLQNKTVAMVNYQKKIAAKESLDSKQLYQQNNVIFTIIFMISLILISSISILVIIITKKSIKEFTNKLKVISNGNLAIEKSQHLKNEFGIMNNELDKTVDSISNILTVIKKESNDVKGESYTLASLAEEMNASTQEVSKAIQSVAEESTTQAQELIFINNTLNSFGETLEGINTSVENVDMKTKHISSMSGESNSQLEVLAKSIDGINYSFGTVSEKISSLVKRVNDISEMTELINSISEQTNLLALNAAIEAARAGEAGKGFAVVAEEIRNLSEQSKNSSDSITESLMEIHNEAKIVMSTTDTTSDKLNNQVVVVNSAIESFKKIIGSIDDILPRINNINSSINKINDEKNDILKAVDKASSLAEGNSASSEEISASTEEISSSSDEVARSSQLLTDKTEKMINEVGKFVLRG</sequence>
<dbReference type="SUPFAM" id="SSF58104">
    <property type="entry name" value="Methyl-accepting chemotaxis protein (MCP) signaling domain"/>
    <property type="match status" value="1"/>
</dbReference>
<keyword evidence="1 3" id="KW-0807">Transducer</keyword>
<protein>
    <submittedName>
        <fullName evidence="7">Methyl-accepting chemotaxis protein</fullName>
    </submittedName>
</protein>
<organism evidence="7 8">
    <name type="scientific">Clostridium acidisoli DSM 12555</name>
    <dbReference type="NCBI Taxonomy" id="1121291"/>
    <lineage>
        <taxon>Bacteria</taxon>
        <taxon>Bacillati</taxon>
        <taxon>Bacillota</taxon>
        <taxon>Clostridia</taxon>
        <taxon>Eubacteriales</taxon>
        <taxon>Clostridiaceae</taxon>
        <taxon>Clostridium</taxon>
    </lineage>
</organism>
<feature type="region of interest" description="Disordered" evidence="4">
    <location>
        <begin position="522"/>
        <end position="550"/>
    </location>
</feature>
<dbReference type="STRING" id="1121291.SAMN02745134_02026"/>
<evidence type="ECO:0000256" key="2">
    <source>
        <dbReference type="ARBA" id="ARBA00029447"/>
    </source>
</evidence>
<evidence type="ECO:0000313" key="7">
    <source>
        <dbReference type="EMBL" id="SMC23872.1"/>
    </source>
</evidence>
<feature type="transmembrane region" description="Helical" evidence="5">
    <location>
        <begin position="189"/>
        <end position="212"/>
    </location>
</feature>
<dbReference type="InterPro" id="IPR004089">
    <property type="entry name" value="MCPsignal_dom"/>
</dbReference>
<dbReference type="EMBL" id="FWXH01000006">
    <property type="protein sequence ID" value="SMC23872.1"/>
    <property type="molecule type" value="Genomic_DNA"/>
</dbReference>
<dbReference type="PANTHER" id="PTHR32089:SF112">
    <property type="entry name" value="LYSOZYME-LIKE PROTEIN-RELATED"/>
    <property type="match status" value="1"/>
</dbReference>
<evidence type="ECO:0000256" key="5">
    <source>
        <dbReference type="SAM" id="Phobius"/>
    </source>
</evidence>
<evidence type="ECO:0000256" key="4">
    <source>
        <dbReference type="SAM" id="MobiDB-lite"/>
    </source>
</evidence>
<dbReference type="PRINTS" id="PR00260">
    <property type="entry name" value="CHEMTRNSDUCR"/>
</dbReference>
<dbReference type="Proteomes" id="UP000192468">
    <property type="component" value="Unassembled WGS sequence"/>
</dbReference>
<gene>
    <name evidence="7" type="ORF">SAMN02745134_02026</name>
</gene>
<dbReference type="Pfam" id="PF00015">
    <property type="entry name" value="MCPsignal"/>
    <property type="match status" value="1"/>
</dbReference>
<keyword evidence="5" id="KW-0472">Membrane</keyword>
<evidence type="ECO:0000256" key="3">
    <source>
        <dbReference type="PROSITE-ProRule" id="PRU00284"/>
    </source>
</evidence>
<keyword evidence="5" id="KW-1133">Transmembrane helix</keyword>
<proteinExistence type="inferred from homology"/>
<dbReference type="RefSeq" id="WP_084115706.1">
    <property type="nucleotide sequence ID" value="NZ_FWXH01000006.1"/>
</dbReference>
<dbReference type="InterPro" id="IPR024478">
    <property type="entry name" value="HlyB_4HB_MCP"/>
</dbReference>
<dbReference type="GO" id="GO:0007165">
    <property type="term" value="P:signal transduction"/>
    <property type="evidence" value="ECO:0007669"/>
    <property type="project" value="UniProtKB-KW"/>
</dbReference>
<dbReference type="GO" id="GO:0016020">
    <property type="term" value="C:membrane"/>
    <property type="evidence" value="ECO:0007669"/>
    <property type="project" value="InterPro"/>
</dbReference>
<feature type="compositionally biased region" description="Low complexity" evidence="4">
    <location>
        <begin position="525"/>
        <end position="542"/>
    </location>
</feature>
<dbReference type="Gene3D" id="6.10.340.10">
    <property type="match status" value="1"/>
</dbReference>
<name>A0A1W1XJ73_9CLOT</name>
<dbReference type="PANTHER" id="PTHR32089">
    <property type="entry name" value="METHYL-ACCEPTING CHEMOTAXIS PROTEIN MCPB"/>
    <property type="match status" value="1"/>
</dbReference>
<dbReference type="OrthoDB" id="369336at2"/>
<feature type="domain" description="Methyl-accepting transducer" evidence="6">
    <location>
        <begin position="282"/>
        <end position="539"/>
    </location>
</feature>
<dbReference type="GO" id="GO:0006935">
    <property type="term" value="P:chemotaxis"/>
    <property type="evidence" value="ECO:0007669"/>
    <property type="project" value="InterPro"/>
</dbReference>
<dbReference type="InterPro" id="IPR004090">
    <property type="entry name" value="Chemotax_Me-accpt_rcpt"/>
</dbReference>
<keyword evidence="5" id="KW-0812">Transmembrane</keyword>
<dbReference type="SMART" id="SM00283">
    <property type="entry name" value="MA"/>
    <property type="match status" value="1"/>
</dbReference>
<accession>A0A1W1XJ73</accession>
<feature type="transmembrane region" description="Helical" evidence="5">
    <location>
        <begin position="15"/>
        <end position="35"/>
    </location>
</feature>
<dbReference type="Gene3D" id="1.10.287.950">
    <property type="entry name" value="Methyl-accepting chemotaxis protein"/>
    <property type="match status" value="1"/>
</dbReference>
<keyword evidence="8" id="KW-1185">Reference proteome</keyword>
<reference evidence="7 8" key="1">
    <citation type="submission" date="2017-04" db="EMBL/GenBank/DDBJ databases">
        <authorList>
            <person name="Afonso C.L."/>
            <person name="Miller P.J."/>
            <person name="Scott M.A."/>
            <person name="Spackman E."/>
            <person name="Goraichik I."/>
            <person name="Dimitrov K.M."/>
            <person name="Suarez D.L."/>
            <person name="Swayne D.E."/>
        </authorList>
    </citation>
    <scope>NUCLEOTIDE SEQUENCE [LARGE SCALE GENOMIC DNA]</scope>
    <source>
        <strain evidence="7 8">DSM 12555</strain>
    </source>
</reference>
<evidence type="ECO:0000313" key="8">
    <source>
        <dbReference type="Proteomes" id="UP000192468"/>
    </source>
</evidence>
<dbReference type="GO" id="GO:0004888">
    <property type="term" value="F:transmembrane signaling receptor activity"/>
    <property type="evidence" value="ECO:0007669"/>
    <property type="project" value="InterPro"/>
</dbReference>
<dbReference type="Pfam" id="PF12729">
    <property type="entry name" value="4HB_MCP_1"/>
    <property type="match status" value="1"/>
</dbReference>
<evidence type="ECO:0000259" key="6">
    <source>
        <dbReference type="PROSITE" id="PS50111"/>
    </source>
</evidence>
<evidence type="ECO:0000256" key="1">
    <source>
        <dbReference type="ARBA" id="ARBA00023224"/>
    </source>
</evidence>
<comment type="similarity">
    <text evidence="2">Belongs to the methyl-accepting chemotaxis (MCP) protein family.</text>
</comment>